<dbReference type="PANTHER" id="PTHR42085">
    <property type="entry name" value="F-BOX DOMAIN-CONTAINING PROTEIN"/>
    <property type="match status" value="1"/>
</dbReference>
<evidence type="ECO:0000313" key="2">
    <source>
        <dbReference type="EMBL" id="KAF2689616.1"/>
    </source>
</evidence>
<evidence type="ECO:0000313" key="3">
    <source>
        <dbReference type="Proteomes" id="UP000799291"/>
    </source>
</evidence>
<accession>A0A6G1JGL8</accession>
<dbReference type="InterPro" id="IPR038883">
    <property type="entry name" value="AN11006-like"/>
</dbReference>
<keyword evidence="3" id="KW-1185">Reference proteome</keyword>
<sequence length="294" mass="33271">MSSASVPTKECFFLYSIPPELRLHIYSYLVLAAEPLRGQAARHHPTGLDLAILRTNRQIYEEANAVFLGKNEFYVTSLPDGKGRLGHFEPEFLERDLGLVRHLTIDLVYRWMGRGGAEGVEEMWKPDDPGAAAHIKSLTHLLRTTHLLTLHLTASPPSYFTAKQTLTSFFAADHSRPFAAALASLPATSSIRQIPVSFEFPDCYYRISVSPGAFVERSILLLACHVLFCQSQARIRMMMREYEERRGDEKEGRTGQERERVDLEPLVREWPTGGLELGELVVRSKERDWATGVQ</sequence>
<dbReference type="AlphaFoldDB" id="A0A6G1JGL8"/>
<evidence type="ECO:0000256" key="1">
    <source>
        <dbReference type="SAM" id="MobiDB-lite"/>
    </source>
</evidence>
<protein>
    <submittedName>
        <fullName evidence="2">Uncharacterized protein</fullName>
    </submittedName>
</protein>
<proteinExistence type="predicted"/>
<dbReference type="OrthoDB" id="62952at2759"/>
<dbReference type="Proteomes" id="UP000799291">
    <property type="component" value="Unassembled WGS sequence"/>
</dbReference>
<dbReference type="PANTHER" id="PTHR42085:SF1">
    <property type="entry name" value="F-BOX DOMAIN-CONTAINING PROTEIN"/>
    <property type="match status" value="1"/>
</dbReference>
<name>A0A6G1JGL8_9PLEO</name>
<feature type="region of interest" description="Disordered" evidence="1">
    <location>
        <begin position="244"/>
        <end position="263"/>
    </location>
</feature>
<dbReference type="EMBL" id="MU005572">
    <property type="protein sequence ID" value="KAF2689616.1"/>
    <property type="molecule type" value="Genomic_DNA"/>
</dbReference>
<gene>
    <name evidence="2" type="ORF">K458DRAFT_427746</name>
</gene>
<reference evidence="2" key="1">
    <citation type="journal article" date="2020" name="Stud. Mycol.">
        <title>101 Dothideomycetes genomes: a test case for predicting lifestyles and emergence of pathogens.</title>
        <authorList>
            <person name="Haridas S."/>
            <person name="Albert R."/>
            <person name="Binder M."/>
            <person name="Bloem J."/>
            <person name="Labutti K."/>
            <person name="Salamov A."/>
            <person name="Andreopoulos B."/>
            <person name="Baker S."/>
            <person name="Barry K."/>
            <person name="Bills G."/>
            <person name="Bluhm B."/>
            <person name="Cannon C."/>
            <person name="Castanera R."/>
            <person name="Culley D."/>
            <person name="Daum C."/>
            <person name="Ezra D."/>
            <person name="Gonzalez J."/>
            <person name="Henrissat B."/>
            <person name="Kuo A."/>
            <person name="Liang C."/>
            <person name="Lipzen A."/>
            <person name="Lutzoni F."/>
            <person name="Magnuson J."/>
            <person name="Mondo S."/>
            <person name="Nolan M."/>
            <person name="Ohm R."/>
            <person name="Pangilinan J."/>
            <person name="Park H.-J."/>
            <person name="Ramirez L."/>
            <person name="Alfaro M."/>
            <person name="Sun H."/>
            <person name="Tritt A."/>
            <person name="Yoshinaga Y."/>
            <person name="Zwiers L.-H."/>
            <person name="Turgeon B."/>
            <person name="Goodwin S."/>
            <person name="Spatafora J."/>
            <person name="Crous P."/>
            <person name="Grigoriev I."/>
        </authorList>
    </citation>
    <scope>NUCLEOTIDE SEQUENCE</scope>
    <source>
        <strain evidence="2">CBS 122367</strain>
    </source>
</reference>
<organism evidence="2 3">
    <name type="scientific">Lentithecium fluviatile CBS 122367</name>
    <dbReference type="NCBI Taxonomy" id="1168545"/>
    <lineage>
        <taxon>Eukaryota</taxon>
        <taxon>Fungi</taxon>
        <taxon>Dikarya</taxon>
        <taxon>Ascomycota</taxon>
        <taxon>Pezizomycotina</taxon>
        <taxon>Dothideomycetes</taxon>
        <taxon>Pleosporomycetidae</taxon>
        <taxon>Pleosporales</taxon>
        <taxon>Massarineae</taxon>
        <taxon>Lentitheciaceae</taxon>
        <taxon>Lentithecium</taxon>
    </lineage>
</organism>